<keyword evidence="1" id="KW-1133">Transmembrane helix</keyword>
<dbReference type="Gene3D" id="3.50.50.60">
    <property type="entry name" value="FAD/NAD(P)-binding domain"/>
    <property type="match status" value="1"/>
</dbReference>
<dbReference type="EMBL" id="AMGX01000002">
    <property type="protein sequence ID" value="EXJ75294.1"/>
    <property type="molecule type" value="Genomic_DNA"/>
</dbReference>
<evidence type="ECO:0000313" key="3">
    <source>
        <dbReference type="Proteomes" id="UP000019471"/>
    </source>
</evidence>
<evidence type="ECO:0000313" key="2">
    <source>
        <dbReference type="EMBL" id="EXJ75294.1"/>
    </source>
</evidence>
<dbReference type="GeneID" id="19186723"/>
<accession>W9XYC0</accession>
<dbReference type="HOGENOM" id="CLU_737706_0_0_1"/>
<comment type="caution">
    <text evidence="2">The sequence shown here is derived from an EMBL/GenBank/DDBJ whole genome shotgun (WGS) entry which is preliminary data.</text>
</comment>
<dbReference type="RefSeq" id="XP_007740796.1">
    <property type="nucleotide sequence ID" value="XM_007742606.1"/>
</dbReference>
<protein>
    <recommendedName>
        <fullName evidence="4">FAD/NAD(P)-binding domain-containing protein</fullName>
    </recommendedName>
</protein>
<dbReference type="InterPro" id="IPR036188">
    <property type="entry name" value="FAD/NAD-bd_sf"/>
</dbReference>
<keyword evidence="3" id="KW-1185">Reference proteome</keyword>
<dbReference type="AlphaFoldDB" id="W9XYC0"/>
<sequence length="375" mass="42447">MMKPSSMMSRRKKLKVLVVGGGESGADISAELGELSPNVTVWLRRPICVGPRYLNKRNEMQQVEANMTVDFPANGFLEAATTNRMSAGQNVYAYGFFRIEFPWIHLPGKELLSPNPRSWFLNCFPEGLGHCLCFLGYARPHQGGVPVLAEMLSRYIALLLHGERDLPPDYSAEARRDAAASREYYSLSPSLLTLIDYNAFLESVARRIGCEPRLPVFCILLFNFHMVTVLLLALQFCCSAPRLLSLHFTLQMWALSMASFFILYDGLPIKWWFYPHWAVWYRQRGPNANPALLHGVLKQVNLWTSTAITSGFVLLVLWSIPTYYAQRILSVVLFASSAIPTALGIHLPEAWGILLRPKLFSLHGCPWRMSDLYMP</sequence>
<feature type="transmembrane region" description="Helical" evidence="1">
    <location>
        <begin position="302"/>
        <end position="321"/>
    </location>
</feature>
<evidence type="ECO:0000256" key="1">
    <source>
        <dbReference type="SAM" id="Phobius"/>
    </source>
</evidence>
<feature type="transmembrane region" description="Helical" evidence="1">
    <location>
        <begin position="328"/>
        <end position="347"/>
    </location>
</feature>
<gene>
    <name evidence="2" type="ORF">A1O5_01990</name>
</gene>
<dbReference type="OrthoDB" id="66881at2759"/>
<reference evidence="2 3" key="1">
    <citation type="submission" date="2013-03" db="EMBL/GenBank/DDBJ databases">
        <title>The Genome Sequence of Cladophialophora psammophila CBS 110553.</title>
        <authorList>
            <consortium name="The Broad Institute Genomics Platform"/>
            <person name="Cuomo C."/>
            <person name="de Hoog S."/>
            <person name="Gorbushina A."/>
            <person name="Walker B."/>
            <person name="Young S.K."/>
            <person name="Zeng Q."/>
            <person name="Gargeya S."/>
            <person name="Fitzgerald M."/>
            <person name="Haas B."/>
            <person name="Abouelleil A."/>
            <person name="Allen A.W."/>
            <person name="Alvarado L."/>
            <person name="Arachchi H.M."/>
            <person name="Berlin A.M."/>
            <person name="Chapman S.B."/>
            <person name="Gainer-Dewar J."/>
            <person name="Goldberg J."/>
            <person name="Griggs A."/>
            <person name="Gujja S."/>
            <person name="Hansen M."/>
            <person name="Howarth C."/>
            <person name="Imamovic A."/>
            <person name="Ireland A."/>
            <person name="Larimer J."/>
            <person name="McCowan C."/>
            <person name="Murphy C."/>
            <person name="Pearson M."/>
            <person name="Poon T.W."/>
            <person name="Priest M."/>
            <person name="Roberts A."/>
            <person name="Saif S."/>
            <person name="Shea T."/>
            <person name="Sisk P."/>
            <person name="Sykes S."/>
            <person name="Wortman J."/>
            <person name="Nusbaum C."/>
            <person name="Birren B."/>
        </authorList>
    </citation>
    <scope>NUCLEOTIDE SEQUENCE [LARGE SCALE GENOMIC DNA]</scope>
    <source>
        <strain evidence="2 3">CBS 110553</strain>
    </source>
</reference>
<feature type="transmembrane region" description="Helical" evidence="1">
    <location>
        <begin position="214"/>
        <end position="234"/>
    </location>
</feature>
<evidence type="ECO:0008006" key="4">
    <source>
        <dbReference type="Google" id="ProtNLM"/>
    </source>
</evidence>
<keyword evidence="1" id="KW-0472">Membrane</keyword>
<keyword evidence="1" id="KW-0812">Transmembrane</keyword>
<feature type="transmembrane region" description="Helical" evidence="1">
    <location>
        <begin position="246"/>
        <end position="264"/>
    </location>
</feature>
<proteinExistence type="predicted"/>
<dbReference type="eggNOG" id="KOG1399">
    <property type="taxonomic scope" value="Eukaryota"/>
</dbReference>
<organism evidence="2 3">
    <name type="scientific">Cladophialophora psammophila CBS 110553</name>
    <dbReference type="NCBI Taxonomy" id="1182543"/>
    <lineage>
        <taxon>Eukaryota</taxon>
        <taxon>Fungi</taxon>
        <taxon>Dikarya</taxon>
        <taxon>Ascomycota</taxon>
        <taxon>Pezizomycotina</taxon>
        <taxon>Eurotiomycetes</taxon>
        <taxon>Chaetothyriomycetidae</taxon>
        <taxon>Chaetothyriales</taxon>
        <taxon>Herpotrichiellaceae</taxon>
        <taxon>Cladophialophora</taxon>
    </lineage>
</organism>
<dbReference type="Proteomes" id="UP000019471">
    <property type="component" value="Unassembled WGS sequence"/>
</dbReference>
<name>W9XYC0_9EURO</name>